<feature type="region of interest" description="Disordered" evidence="1">
    <location>
        <begin position="88"/>
        <end position="122"/>
    </location>
</feature>
<dbReference type="EMBL" id="CAJPEV010001145">
    <property type="protein sequence ID" value="CAG0890996.1"/>
    <property type="molecule type" value="Genomic_DNA"/>
</dbReference>
<name>A0A7R8XB82_9CRUS</name>
<dbReference type="SUPFAM" id="SSF52540">
    <property type="entry name" value="P-loop containing nucleoside triphosphate hydrolases"/>
    <property type="match status" value="1"/>
</dbReference>
<proteinExistence type="predicted"/>
<evidence type="ECO:0000313" key="4">
    <source>
        <dbReference type="Proteomes" id="UP000677054"/>
    </source>
</evidence>
<dbReference type="Pfam" id="PF00619">
    <property type="entry name" value="CARD"/>
    <property type="match status" value="1"/>
</dbReference>
<dbReference type="EMBL" id="LR900662">
    <property type="protein sequence ID" value="CAD7246478.1"/>
    <property type="molecule type" value="Genomic_DNA"/>
</dbReference>
<dbReference type="GO" id="GO:0042981">
    <property type="term" value="P:regulation of apoptotic process"/>
    <property type="evidence" value="ECO:0007669"/>
    <property type="project" value="InterPro"/>
</dbReference>
<dbReference type="PROSITE" id="PS50209">
    <property type="entry name" value="CARD"/>
    <property type="match status" value="1"/>
</dbReference>
<dbReference type="InterPro" id="IPR011029">
    <property type="entry name" value="DEATH-like_dom_sf"/>
</dbReference>
<reference evidence="3" key="1">
    <citation type="submission" date="2020-11" db="EMBL/GenBank/DDBJ databases">
        <authorList>
            <person name="Tran Van P."/>
        </authorList>
    </citation>
    <scope>NUCLEOTIDE SEQUENCE</scope>
</reference>
<dbReference type="Gene3D" id="1.10.533.10">
    <property type="entry name" value="Death Domain, Fas"/>
    <property type="match status" value="1"/>
</dbReference>
<sequence length="400" mass="44745">MSDVARILARHSKDLHFIDINSVLVDLMSENVFEHHEYHGITDKDLPTKHLFLQKNLPLKGDNAFPIFIKVLRQGEYKKLADTLEKEWKNAPKNGDEEPEQDQIFRDTGSRYPSQSRTYSKDDEEIPDAAAVNGSQRIRMVHSESDAAHGLIQYDSVASGKPSPRSAFANFEESCMTLRLQSHAKWKLNLTSANASSADIQFLCALCIRSAMATKEFEDIETKRDAFIACRTSHGKRFGKVNIGGGARKPFEKACREYVEEYYSMAGDVHYSLPSGLLLKDKEFDYLLSLAETKDLELPPDYRAKAVVFNRAKDICATAPSLVVADYKKTLIDEHEGSSPLLLIAGGSGTGKTIVVKERAKRLAKENPCTEVIVMNLPGGYLTKDFRNEFQGAKRMEGGN</sequence>
<dbReference type="CDD" id="cd01671">
    <property type="entry name" value="CARD"/>
    <property type="match status" value="1"/>
</dbReference>
<dbReference type="InterPro" id="IPR001315">
    <property type="entry name" value="CARD"/>
</dbReference>
<protein>
    <recommendedName>
        <fullName evidence="2">CARD domain-containing protein</fullName>
    </recommendedName>
</protein>
<keyword evidence="4" id="KW-1185">Reference proteome</keyword>
<evidence type="ECO:0000256" key="1">
    <source>
        <dbReference type="SAM" id="MobiDB-lite"/>
    </source>
</evidence>
<dbReference type="Proteomes" id="UP000677054">
    <property type="component" value="Unassembled WGS sequence"/>
</dbReference>
<evidence type="ECO:0000313" key="3">
    <source>
        <dbReference type="EMBL" id="CAD7246478.1"/>
    </source>
</evidence>
<dbReference type="AlphaFoldDB" id="A0A7R8XB82"/>
<organism evidence="3">
    <name type="scientific">Darwinula stevensoni</name>
    <dbReference type="NCBI Taxonomy" id="69355"/>
    <lineage>
        <taxon>Eukaryota</taxon>
        <taxon>Metazoa</taxon>
        <taxon>Ecdysozoa</taxon>
        <taxon>Arthropoda</taxon>
        <taxon>Crustacea</taxon>
        <taxon>Oligostraca</taxon>
        <taxon>Ostracoda</taxon>
        <taxon>Podocopa</taxon>
        <taxon>Podocopida</taxon>
        <taxon>Darwinulocopina</taxon>
        <taxon>Darwinuloidea</taxon>
        <taxon>Darwinulidae</taxon>
        <taxon>Darwinula</taxon>
    </lineage>
</organism>
<evidence type="ECO:0000259" key="2">
    <source>
        <dbReference type="PROSITE" id="PS50209"/>
    </source>
</evidence>
<accession>A0A7R8XB82</accession>
<feature type="domain" description="CARD" evidence="2">
    <location>
        <begin position="1"/>
        <end position="87"/>
    </location>
</feature>
<gene>
    <name evidence="3" type="ORF">DSTB1V02_LOCUS6328</name>
</gene>
<dbReference type="SUPFAM" id="SSF47986">
    <property type="entry name" value="DEATH domain"/>
    <property type="match status" value="1"/>
</dbReference>
<dbReference type="InterPro" id="IPR027417">
    <property type="entry name" value="P-loop_NTPase"/>
</dbReference>